<sequence>MTATPLSFLPGVHAPPVSDVAALLEAAQAIGARVARVDLSAVADKAGLLDALAAALDFPGWFGRNWDALADCLGDLSWVDAAQVVVLLEHAETLRGAAPDDYATLLEICAEAADALAGEGRVLAVFTVPSGH</sequence>
<dbReference type="Gene3D" id="3.30.370.10">
    <property type="entry name" value="Barstar-like"/>
    <property type="match status" value="1"/>
</dbReference>
<reference evidence="3 4" key="1">
    <citation type="submission" date="2019-04" db="EMBL/GenBank/DDBJ databases">
        <title>Azoarcus nasutitermitis sp. nov. isolated from termite nest.</title>
        <authorList>
            <person name="Lin S.-Y."/>
            <person name="Hameed A."/>
            <person name="Hsu Y.-H."/>
            <person name="Young C.-C."/>
        </authorList>
    </citation>
    <scope>NUCLEOTIDE SEQUENCE [LARGE SCALE GENOMIC DNA]</scope>
    <source>
        <strain evidence="3 4">CC-YHH838</strain>
    </source>
</reference>
<proteinExistence type="inferred from homology"/>
<evidence type="ECO:0000313" key="4">
    <source>
        <dbReference type="Proteomes" id="UP000308430"/>
    </source>
</evidence>
<comment type="caution">
    <text evidence="3">The sequence shown here is derived from an EMBL/GenBank/DDBJ whole genome shotgun (WGS) entry which is preliminary data.</text>
</comment>
<dbReference type="AlphaFoldDB" id="A0A4V3WBL2"/>
<evidence type="ECO:0000256" key="1">
    <source>
        <dbReference type="ARBA" id="ARBA00006845"/>
    </source>
</evidence>
<dbReference type="CDD" id="cd05141">
    <property type="entry name" value="Barstar_evA4336-like"/>
    <property type="match status" value="1"/>
</dbReference>
<dbReference type="RefSeq" id="WP_136348794.1">
    <property type="nucleotide sequence ID" value="NZ_SSOC01000005.1"/>
</dbReference>
<comment type="similarity">
    <text evidence="1">Belongs to the barstar family.</text>
</comment>
<dbReference type="InterPro" id="IPR035905">
    <property type="entry name" value="Barstar-like_sf"/>
</dbReference>
<name>A0A4V3WBL2_9RHOO</name>
<dbReference type="Proteomes" id="UP000308430">
    <property type="component" value="Unassembled WGS sequence"/>
</dbReference>
<accession>A0A4V3WBL2</accession>
<dbReference type="EMBL" id="SSOC01000005">
    <property type="protein sequence ID" value="THF63633.1"/>
    <property type="molecule type" value="Genomic_DNA"/>
</dbReference>
<gene>
    <name evidence="3" type="ORF">E6C76_13645</name>
</gene>
<evidence type="ECO:0000259" key="2">
    <source>
        <dbReference type="Pfam" id="PF01337"/>
    </source>
</evidence>
<organism evidence="3 4">
    <name type="scientific">Pseudothauera nasutitermitis</name>
    <dbReference type="NCBI Taxonomy" id="2565930"/>
    <lineage>
        <taxon>Bacteria</taxon>
        <taxon>Pseudomonadati</taxon>
        <taxon>Pseudomonadota</taxon>
        <taxon>Betaproteobacteria</taxon>
        <taxon>Rhodocyclales</taxon>
        <taxon>Zoogloeaceae</taxon>
        <taxon>Pseudothauera</taxon>
    </lineage>
</organism>
<dbReference type="Pfam" id="PF01337">
    <property type="entry name" value="Barstar"/>
    <property type="match status" value="1"/>
</dbReference>
<keyword evidence="4" id="KW-1185">Reference proteome</keyword>
<dbReference type="InterPro" id="IPR000468">
    <property type="entry name" value="Barstar"/>
</dbReference>
<feature type="domain" description="Barstar (barnase inhibitor)" evidence="2">
    <location>
        <begin position="33"/>
        <end position="126"/>
    </location>
</feature>
<protein>
    <recommendedName>
        <fullName evidence="2">Barstar (barnase inhibitor) domain-containing protein</fullName>
    </recommendedName>
</protein>
<evidence type="ECO:0000313" key="3">
    <source>
        <dbReference type="EMBL" id="THF63633.1"/>
    </source>
</evidence>
<dbReference type="OrthoDB" id="5295683at2"/>
<dbReference type="SUPFAM" id="SSF52038">
    <property type="entry name" value="Barstar-related"/>
    <property type="match status" value="1"/>
</dbReference>